<keyword evidence="6" id="KW-1185">Reference proteome</keyword>
<evidence type="ECO:0000256" key="1">
    <source>
        <dbReference type="ARBA" id="ARBA00022630"/>
    </source>
</evidence>
<evidence type="ECO:0000313" key="5">
    <source>
        <dbReference type="EMBL" id="AGS34941.1"/>
    </source>
</evidence>
<dbReference type="PATRIC" id="fig|1224163.3.peg.1474"/>
<dbReference type="SUPFAM" id="SSF52218">
    <property type="entry name" value="Flavoproteins"/>
    <property type="match status" value="1"/>
</dbReference>
<dbReference type="GO" id="GO:0016491">
    <property type="term" value="F:oxidoreductase activity"/>
    <property type="evidence" value="ECO:0007669"/>
    <property type="project" value="UniProtKB-KW"/>
</dbReference>
<dbReference type="Gene3D" id="3.40.50.360">
    <property type="match status" value="1"/>
</dbReference>
<dbReference type="InterPro" id="IPR029039">
    <property type="entry name" value="Flavoprotein-like_sf"/>
</dbReference>
<dbReference type="PANTHER" id="PTHR43408:SF2">
    <property type="entry name" value="FMN REDUCTASE (NADPH)"/>
    <property type="match status" value="1"/>
</dbReference>
<evidence type="ECO:0000256" key="2">
    <source>
        <dbReference type="ARBA" id="ARBA00022643"/>
    </source>
</evidence>
<dbReference type="InterPro" id="IPR051814">
    <property type="entry name" value="NAD(P)H-dep_FMN_reductase"/>
</dbReference>
<keyword evidence="2" id="KW-0288">FMN</keyword>
<dbReference type="eggNOG" id="COG0431">
    <property type="taxonomic scope" value="Bacteria"/>
</dbReference>
<dbReference type="KEGG" id="cmd:B841_07340"/>
<dbReference type="STRING" id="1224163.B841_07340"/>
<gene>
    <name evidence="5" type="ORF">B841_07340</name>
</gene>
<name>S5TJA9_9CORY</name>
<feature type="domain" description="NADPH-dependent FMN reductase-like" evidence="4">
    <location>
        <begin position="3"/>
        <end position="147"/>
    </location>
</feature>
<dbReference type="Pfam" id="PF03358">
    <property type="entry name" value="FMN_red"/>
    <property type="match status" value="1"/>
</dbReference>
<keyword evidence="1" id="KW-0285">Flavoprotein</keyword>
<dbReference type="HOGENOM" id="CLU_055322_3_1_11"/>
<dbReference type="AlphaFoldDB" id="S5TJA9"/>
<reference evidence="5 6" key="1">
    <citation type="submission" date="2012-11" db="EMBL/GenBank/DDBJ databases">
        <title>The complete genome sequence of Corynebacterium maris Coryn-1 (=DSM 45190).</title>
        <authorList>
            <person name="Schaffert L."/>
            <person name="Albersmeier A."/>
            <person name="Kalinowski J."/>
            <person name="Ruckert C."/>
        </authorList>
    </citation>
    <scope>NUCLEOTIDE SEQUENCE [LARGE SCALE GENOMIC DNA]</scope>
    <source>
        <strain evidence="6">Coryn-1</strain>
    </source>
</reference>
<dbReference type="PANTHER" id="PTHR43408">
    <property type="entry name" value="FMN REDUCTASE (NADPH)"/>
    <property type="match status" value="1"/>
</dbReference>
<evidence type="ECO:0000256" key="3">
    <source>
        <dbReference type="ARBA" id="ARBA00023002"/>
    </source>
</evidence>
<keyword evidence="3" id="KW-0560">Oxidoreductase</keyword>
<dbReference type="NCBIfam" id="TIGR04037">
    <property type="entry name" value="LLM_duo_CE1759"/>
    <property type="match status" value="1"/>
</dbReference>
<dbReference type="Proteomes" id="UP000015388">
    <property type="component" value="Chromosome"/>
</dbReference>
<organism evidence="5 6">
    <name type="scientific">Corynebacterium maris DSM 45190</name>
    <dbReference type="NCBI Taxonomy" id="1224163"/>
    <lineage>
        <taxon>Bacteria</taxon>
        <taxon>Bacillati</taxon>
        <taxon>Actinomycetota</taxon>
        <taxon>Actinomycetes</taxon>
        <taxon>Mycobacteriales</taxon>
        <taxon>Corynebacteriaceae</taxon>
        <taxon>Corynebacterium</taxon>
    </lineage>
</organism>
<dbReference type="EMBL" id="CP003924">
    <property type="protein sequence ID" value="AGS34941.1"/>
    <property type="molecule type" value="Genomic_DNA"/>
</dbReference>
<evidence type="ECO:0000259" key="4">
    <source>
        <dbReference type="Pfam" id="PF03358"/>
    </source>
</evidence>
<dbReference type="InterPro" id="IPR005025">
    <property type="entry name" value="FMN_Rdtase-like_dom"/>
</dbReference>
<protein>
    <submittedName>
        <fullName evidence="5">Putative oxidoreductase</fullName>
    </submittedName>
</protein>
<evidence type="ECO:0000313" key="6">
    <source>
        <dbReference type="Proteomes" id="UP000015388"/>
    </source>
</evidence>
<sequence>MVVTAGLSNPSSTRQVADRISDAVTTAVTARGEALEVKVVELREIINDLAQVMSTGMSTQRLDEIKRDLSAADGLIAVTPVFKASYSGLFKMFFDVLDQDALNGMPTIIAATAGSARHSLVLEFAVRPLLVYLRSRVAPTSLFAATEDFGSSEGAAFERRIHRAAGELADMMVDSASAVGGLGGVTAEGQGTERRRKTGVLEADDEITPFAEMLKGLDGTPSK</sequence>
<proteinExistence type="predicted"/>
<dbReference type="InterPro" id="IPR023932">
    <property type="entry name" value="CE1759_FMN_reduct"/>
</dbReference>
<accession>S5TJA9</accession>